<gene>
    <name evidence="2" type="ORF">LGLO00237_LOCUS49</name>
</gene>
<keyword evidence="1" id="KW-0472">Membrane</keyword>
<evidence type="ECO:0000313" key="2">
    <source>
        <dbReference type="EMBL" id="CAE0643109.1"/>
    </source>
</evidence>
<dbReference type="AlphaFoldDB" id="A0A7S3Y794"/>
<proteinExistence type="predicted"/>
<keyword evidence="1" id="KW-0812">Transmembrane</keyword>
<dbReference type="EMBL" id="HBIV01000064">
    <property type="protein sequence ID" value="CAE0643109.1"/>
    <property type="molecule type" value="Transcribed_RNA"/>
</dbReference>
<feature type="transmembrane region" description="Helical" evidence="1">
    <location>
        <begin position="70"/>
        <end position="91"/>
    </location>
</feature>
<sequence length="126" mass="14462">MEAFQGAPKTSRSCGTRLNMYNDCFGLKKNWEEDISAALVMFISSSFCHQTDHESKLAKALALSAIWTHIYTAVCVYVCVKYILTLIYYFVYFRYTCIHMHTVKVAAAMLAHHVISVCYDATRRQQ</sequence>
<organism evidence="2">
    <name type="scientific">Lotharella globosa</name>
    <dbReference type="NCBI Taxonomy" id="91324"/>
    <lineage>
        <taxon>Eukaryota</taxon>
        <taxon>Sar</taxon>
        <taxon>Rhizaria</taxon>
        <taxon>Cercozoa</taxon>
        <taxon>Chlorarachniophyceae</taxon>
        <taxon>Lotharella</taxon>
    </lineage>
</organism>
<evidence type="ECO:0000256" key="1">
    <source>
        <dbReference type="SAM" id="Phobius"/>
    </source>
</evidence>
<reference evidence="2" key="1">
    <citation type="submission" date="2021-01" db="EMBL/GenBank/DDBJ databases">
        <authorList>
            <person name="Corre E."/>
            <person name="Pelletier E."/>
            <person name="Niang G."/>
            <person name="Scheremetjew M."/>
            <person name="Finn R."/>
            <person name="Kale V."/>
            <person name="Holt S."/>
            <person name="Cochrane G."/>
            <person name="Meng A."/>
            <person name="Brown T."/>
            <person name="Cohen L."/>
        </authorList>
    </citation>
    <scope>NUCLEOTIDE SEQUENCE</scope>
    <source>
        <strain evidence="2">CCCM811</strain>
    </source>
</reference>
<protein>
    <submittedName>
        <fullName evidence="2">Uncharacterized protein</fullName>
    </submittedName>
</protein>
<accession>A0A7S3Y794</accession>
<name>A0A7S3Y794_9EUKA</name>
<keyword evidence="1" id="KW-1133">Transmembrane helix</keyword>